<dbReference type="EMBL" id="BMMF01000003">
    <property type="protein sequence ID" value="GGK26312.1"/>
    <property type="molecule type" value="Genomic_DNA"/>
</dbReference>
<keyword evidence="7" id="KW-0472">Membrane</keyword>
<evidence type="ECO:0008006" key="12">
    <source>
        <dbReference type="Google" id="ProtNLM"/>
    </source>
</evidence>
<dbReference type="Proteomes" id="UP000600449">
    <property type="component" value="Unassembled WGS sequence"/>
</dbReference>
<dbReference type="GO" id="GO:0005886">
    <property type="term" value="C:plasma membrane"/>
    <property type="evidence" value="ECO:0007669"/>
    <property type="project" value="UniProtKB-SubCell"/>
</dbReference>
<feature type="transmembrane region" description="Helical" evidence="7">
    <location>
        <begin position="263"/>
        <end position="285"/>
    </location>
</feature>
<dbReference type="PROSITE" id="PS50111">
    <property type="entry name" value="CHEMOTAXIS_TRANSDUC_2"/>
    <property type="match status" value="1"/>
</dbReference>
<keyword evidence="2" id="KW-1003">Cell membrane</keyword>
<keyword evidence="11" id="KW-1185">Reference proteome</keyword>
<dbReference type="Pfam" id="PF00015">
    <property type="entry name" value="MCPsignal"/>
    <property type="match status" value="1"/>
</dbReference>
<organism evidence="10 11">
    <name type="scientific">Salinarimonas ramus</name>
    <dbReference type="NCBI Taxonomy" id="690164"/>
    <lineage>
        <taxon>Bacteria</taxon>
        <taxon>Pseudomonadati</taxon>
        <taxon>Pseudomonadota</taxon>
        <taxon>Alphaproteobacteria</taxon>
        <taxon>Hyphomicrobiales</taxon>
        <taxon>Salinarimonadaceae</taxon>
        <taxon>Salinarimonas</taxon>
    </lineage>
</organism>
<keyword evidence="7" id="KW-1133">Transmembrane helix</keyword>
<keyword evidence="2" id="KW-0997">Cell inner membrane</keyword>
<reference evidence="10 11" key="1">
    <citation type="journal article" date="2014" name="Int. J. Syst. Evol. Microbiol.">
        <title>Complete genome sequence of Corynebacterium casei LMG S-19264T (=DSM 44701T), isolated from a smear-ripened cheese.</title>
        <authorList>
            <consortium name="US DOE Joint Genome Institute (JGI-PGF)"/>
            <person name="Walter F."/>
            <person name="Albersmeier A."/>
            <person name="Kalinowski J."/>
            <person name="Ruckert C."/>
        </authorList>
    </citation>
    <scope>NUCLEOTIDE SEQUENCE [LARGE SCALE GENOMIC DNA]</scope>
    <source>
        <strain evidence="10 11">CGMCC 1.9161</strain>
    </source>
</reference>
<dbReference type="AlphaFoldDB" id="A0A917Q5W0"/>
<keyword evidence="7" id="KW-0812">Transmembrane</keyword>
<dbReference type="RefSeq" id="WP_188910432.1">
    <property type="nucleotide sequence ID" value="NZ_BMMF01000003.1"/>
</dbReference>
<dbReference type="SUPFAM" id="SSF58104">
    <property type="entry name" value="Methyl-accepting chemotaxis protein (MCP) signaling domain"/>
    <property type="match status" value="1"/>
</dbReference>
<evidence type="ECO:0000259" key="9">
    <source>
        <dbReference type="PROSITE" id="PS50192"/>
    </source>
</evidence>
<evidence type="ECO:0000256" key="3">
    <source>
        <dbReference type="ARBA" id="ARBA00023224"/>
    </source>
</evidence>
<sequence length="609" mass="62240">MTERKKLIAILVASAILNCVAAIGVMSLVTSRYETAVHDATAAQLGSIMNGYVADVAWGEYTDTVTALAAQIAQVGDLRAAAGAGDAAAARALLPEMLRRDAVTSGAVAVSGISLYGADGGRIAEHAVAPDFSAPASIPERLAERSGSAALETLVVKWAQDGAPRIAAIVPVGGLRVVGYLVVHADPLHALAHADRTLGLELAFLARDGARVLADPQGYALPEDAVPASATLPVINAEGEHTFDIAARWDVSSSAATMDATKVFSIAVLVAAVAAVSIATIALVFQVMRRIARKEAEAAEAAMQERMAEEEERRRADEARRAELTAERRREMMAMADALDSSVAGIVSALSSAAEQIEASAGSLVDLAATTTSRGREVGAASERASADVQTVASASEELSLSISEIGGRVSQASDIAGTAVTEATSVSDKVRALGDATARIGDVVDLIDAIAAQTNLLALNATIEAARAGEAGKGFAVVAAEVKTLAAQTAKATEEITGQIGSVQSASGEVVAAIEGISRTIREISGISTQVAATVEQQRAATSEIARSVSQAATGAAGIAGNVSEVTNAAAETTDKASELRSASGALTEQADRLRREMGAFLERLRAA</sequence>
<dbReference type="PANTHER" id="PTHR32089:SF112">
    <property type="entry name" value="LYSOZYME-LIKE PROTEIN-RELATED"/>
    <property type="match status" value="1"/>
</dbReference>
<evidence type="ECO:0000259" key="8">
    <source>
        <dbReference type="PROSITE" id="PS50111"/>
    </source>
</evidence>
<evidence type="ECO:0000313" key="10">
    <source>
        <dbReference type="EMBL" id="GGK26312.1"/>
    </source>
</evidence>
<accession>A0A917Q5W0</accession>
<gene>
    <name evidence="10" type="ORF">GCM10011322_10900</name>
</gene>
<evidence type="ECO:0000256" key="5">
    <source>
        <dbReference type="PROSITE-ProRule" id="PRU00284"/>
    </source>
</evidence>
<dbReference type="PANTHER" id="PTHR32089">
    <property type="entry name" value="METHYL-ACCEPTING CHEMOTAXIS PROTEIN MCPB"/>
    <property type="match status" value="1"/>
</dbReference>
<comment type="caution">
    <text evidence="10">The sequence shown here is derived from an EMBL/GenBank/DDBJ whole genome shotgun (WGS) entry which is preliminary data.</text>
</comment>
<dbReference type="GO" id="GO:0007165">
    <property type="term" value="P:signal transduction"/>
    <property type="evidence" value="ECO:0007669"/>
    <property type="project" value="UniProtKB-KW"/>
</dbReference>
<evidence type="ECO:0000256" key="2">
    <source>
        <dbReference type="ARBA" id="ARBA00022519"/>
    </source>
</evidence>
<feature type="domain" description="T-SNARE coiled-coil homology" evidence="9">
    <location>
        <begin position="505"/>
        <end position="567"/>
    </location>
</feature>
<protein>
    <recommendedName>
        <fullName evidence="12">Methyl-accepting chemotaxis protein</fullName>
    </recommendedName>
</protein>
<feature type="coiled-coil region" evidence="6">
    <location>
        <begin position="289"/>
        <end position="327"/>
    </location>
</feature>
<feature type="domain" description="Methyl-accepting transducer" evidence="8">
    <location>
        <begin position="346"/>
        <end position="575"/>
    </location>
</feature>
<evidence type="ECO:0000256" key="7">
    <source>
        <dbReference type="SAM" id="Phobius"/>
    </source>
</evidence>
<evidence type="ECO:0000256" key="1">
    <source>
        <dbReference type="ARBA" id="ARBA00004429"/>
    </source>
</evidence>
<evidence type="ECO:0000256" key="4">
    <source>
        <dbReference type="ARBA" id="ARBA00029447"/>
    </source>
</evidence>
<evidence type="ECO:0000313" key="11">
    <source>
        <dbReference type="Proteomes" id="UP000600449"/>
    </source>
</evidence>
<comment type="similarity">
    <text evidence="4">Belongs to the methyl-accepting chemotaxis (MCP) protein family.</text>
</comment>
<dbReference type="SMART" id="SM00283">
    <property type="entry name" value="MA"/>
    <property type="match status" value="1"/>
</dbReference>
<evidence type="ECO:0000256" key="6">
    <source>
        <dbReference type="SAM" id="Coils"/>
    </source>
</evidence>
<dbReference type="Gene3D" id="1.10.287.950">
    <property type="entry name" value="Methyl-accepting chemotaxis protein"/>
    <property type="match status" value="1"/>
</dbReference>
<name>A0A917Q5W0_9HYPH</name>
<dbReference type="InterPro" id="IPR000727">
    <property type="entry name" value="T_SNARE_dom"/>
</dbReference>
<dbReference type="InterPro" id="IPR004089">
    <property type="entry name" value="MCPsignal_dom"/>
</dbReference>
<proteinExistence type="inferred from homology"/>
<keyword evidence="3 5" id="KW-0807">Transducer</keyword>
<comment type="subcellular location">
    <subcellularLocation>
        <location evidence="1">Cell inner membrane</location>
        <topology evidence="1">Multi-pass membrane protein</topology>
    </subcellularLocation>
</comment>
<keyword evidence="6" id="KW-0175">Coiled coil</keyword>
<dbReference type="PROSITE" id="PS50192">
    <property type="entry name" value="T_SNARE"/>
    <property type="match status" value="1"/>
</dbReference>